<evidence type="ECO:0000259" key="5">
    <source>
        <dbReference type="PROSITE" id="PS50931"/>
    </source>
</evidence>
<dbReference type="FunFam" id="1.10.10.10:FF:000001">
    <property type="entry name" value="LysR family transcriptional regulator"/>
    <property type="match status" value="1"/>
</dbReference>
<dbReference type="GO" id="GO:0003677">
    <property type="term" value="F:DNA binding"/>
    <property type="evidence" value="ECO:0007669"/>
    <property type="project" value="UniProtKB-KW"/>
</dbReference>
<dbReference type="SUPFAM" id="SSF46785">
    <property type="entry name" value="Winged helix' DNA-binding domain"/>
    <property type="match status" value="1"/>
</dbReference>
<dbReference type="PRINTS" id="PR00039">
    <property type="entry name" value="HTHLYSR"/>
</dbReference>
<evidence type="ECO:0000256" key="1">
    <source>
        <dbReference type="ARBA" id="ARBA00009437"/>
    </source>
</evidence>
<organism evidence="6 7">
    <name type="scientific">Raineyella fluvialis</name>
    <dbReference type="NCBI Taxonomy" id="2662261"/>
    <lineage>
        <taxon>Bacteria</taxon>
        <taxon>Bacillati</taxon>
        <taxon>Actinomycetota</taxon>
        <taxon>Actinomycetes</taxon>
        <taxon>Propionibacteriales</taxon>
        <taxon>Propionibacteriaceae</taxon>
        <taxon>Raineyella</taxon>
    </lineage>
</organism>
<feature type="domain" description="HTH lysR-type" evidence="5">
    <location>
        <begin position="5"/>
        <end position="62"/>
    </location>
</feature>
<evidence type="ECO:0000256" key="3">
    <source>
        <dbReference type="ARBA" id="ARBA00023125"/>
    </source>
</evidence>
<dbReference type="InterPro" id="IPR036390">
    <property type="entry name" value="WH_DNA-bd_sf"/>
</dbReference>
<dbReference type="GO" id="GO:0003700">
    <property type="term" value="F:DNA-binding transcription factor activity"/>
    <property type="evidence" value="ECO:0007669"/>
    <property type="project" value="InterPro"/>
</dbReference>
<comment type="similarity">
    <text evidence="1">Belongs to the LysR transcriptional regulatory family.</text>
</comment>
<evidence type="ECO:0000313" key="7">
    <source>
        <dbReference type="Proteomes" id="UP000386847"/>
    </source>
</evidence>
<name>A0A5Q2FBX2_9ACTN</name>
<reference evidence="6 7" key="1">
    <citation type="submission" date="2019-10" db="EMBL/GenBank/DDBJ databases">
        <title>Genomic analysis of Raineyella sp. CBA3103.</title>
        <authorList>
            <person name="Roh S.W."/>
        </authorList>
    </citation>
    <scope>NUCLEOTIDE SEQUENCE [LARGE SCALE GENOMIC DNA]</scope>
    <source>
        <strain evidence="6 7">CBA3103</strain>
    </source>
</reference>
<dbReference type="Proteomes" id="UP000386847">
    <property type="component" value="Chromosome"/>
</dbReference>
<dbReference type="InterPro" id="IPR005119">
    <property type="entry name" value="LysR_subst-bd"/>
</dbReference>
<dbReference type="RefSeq" id="WP_153572808.1">
    <property type="nucleotide sequence ID" value="NZ_CP045725.1"/>
</dbReference>
<accession>A0A5Q2FBX2</accession>
<evidence type="ECO:0000313" key="6">
    <source>
        <dbReference type="EMBL" id="QGF24279.1"/>
    </source>
</evidence>
<keyword evidence="4" id="KW-0804">Transcription</keyword>
<dbReference type="PANTHER" id="PTHR30346:SF28">
    <property type="entry name" value="HTH-TYPE TRANSCRIPTIONAL REGULATOR CYNR"/>
    <property type="match status" value="1"/>
</dbReference>
<keyword evidence="3" id="KW-0238">DNA-binding</keyword>
<dbReference type="InterPro" id="IPR000847">
    <property type="entry name" value="LysR_HTH_N"/>
</dbReference>
<dbReference type="InterPro" id="IPR036388">
    <property type="entry name" value="WH-like_DNA-bd_sf"/>
</dbReference>
<gene>
    <name evidence="6" type="ORF">Rai3103_12090</name>
</gene>
<evidence type="ECO:0000256" key="2">
    <source>
        <dbReference type="ARBA" id="ARBA00023015"/>
    </source>
</evidence>
<dbReference type="SUPFAM" id="SSF53850">
    <property type="entry name" value="Periplasmic binding protein-like II"/>
    <property type="match status" value="1"/>
</dbReference>
<keyword evidence="2" id="KW-0805">Transcription regulation</keyword>
<dbReference type="KEGG" id="rain:Rai3103_12090"/>
<dbReference type="Pfam" id="PF03466">
    <property type="entry name" value="LysR_substrate"/>
    <property type="match status" value="1"/>
</dbReference>
<evidence type="ECO:0000256" key="4">
    <source>
        <dbReference type="ARBA" id="ARBA00023163"/>
    </source>
</evidence>
<dbReference type="PROSITE" id="PS50931">
    <property type="entry name" value="HTH_LYSR"/>
    <property type="match status" value="1"/>
</dbReference>
<dbReference type="EMBL" id="CP045725">
    <property type="protein sequence ID" value="QGF24279.1"/>
    <property type="molecule type" value="Genomic_DNA"/>
</dbReference>
<dbReference type="GO" id="GO:0032993">
    <property type="term" value="C:protein-DNA complex"/>
    <property type="evidence" value="ECO:0007669"/>
    <property type="project" value="TreeGrafter"/>
</dbReference>
<dbReference type="AlphaFoldDB" id="A0A5Q2FBX2"/>
<dbReference type="Gene3D" id="3.40.190.10">
    <property type="entry name" value="Periplasmic binding protein-like II"/>
    <property type="match status" value="2"/>
</dbReference>
<proteinExistence type="inferred from homology"/>
<sequence length="300" mass="32628">MEVGVDFTVLRYFVAAADGGSVTAGAQAVHVSQPSVSRQIQALERELRLTLFSRQGGRLQLTAAGRAFLPMARDLLAREEKARRAAGYLASGAMQDIAITTLGTTLTDVIAPFLVTFTPEDPMPSVRTVGLDRLFDAPSSTDLYIAAAAPPPWLESRPIAELPVFACVRADHPLSGRGAVELADLLDHELLVLDKDFPARRALDSAAELIRSAPRRTHRFFSPEVAMAVAAAGRGIAVVTDDPRFGLEALRILTPEGPLRIHLCGAWDPHHHARGQLESLCRRLETFCIDRYGEDVSPRH</sequence>
<dbReference type="PANTHER" id="PTHR30346">
    <property type="entry name" value="TRANSCRIPTIONAL DUAL REGULATOR HCAR-RELATED"/>
    <property type="match status" value="1"/>
</dbReference>
<dbReference type="Pfam" id="PF00126">
    <property type="entry name" value="HTH_1"/>
    <property type="match status" value="1"/>
</dbReference>
<dbReference type="Gene3D" id="1.10.10.10">
    <property type="entry name" value="Winged helix-like DNA-binding domain superfamily/Winged helix DNA-binding domain"/>
    <property type="match status" value="1"/>
</dbReference>
<keyword evidence="7" id="KW-1185">Reference proteome</keyword>
<protein>
    <submittedName>
        <fullName evidence="6">LysR family transcriptional regulator</fullName>
    </submittedName>
</protein>
<dbReference type="CDD" id="cd05466">
    <property type="entry name" value="PBP2_LTTR_substrate"/>
    <property type="match status" value="1"/>
</dbReference>